<dbReference type="InterPro" id="IPR036249">
    <property type="entry name" value="Thioredoxin-like_sf"/>
</dbReference>
<dbReference type="OrthoDB" id="4951845at2759"/>
<dbReference type="InterPro" id="IPR036282">
    <property type="entry name" value="Glutathione-S-Trfase_C_sf"/>
</dbReference>
<dbReference type="AlphaFoldDB" id="A0A017RZN3"/>
<keyword evidence="4" id="KW-1185">Reference proteome</keyword>
<dbReference type="InterPro" id="IPR004045">
    <property type="entry name" value="Glutathione_S-Trfase_N"/>
</dbReference>
<accession>A0A017RZN3</accession>
<dbReference type="Pfam" id="PF13417">
    <property type="entry name" value="GST_N_3"/>
    <property type="match status" value="1"/>
</dbReference>
<evidence type="ECO:0000259" key="2">
    <source>
        <dbReference type="Pfam" id="PF22041"/>
    </source>
</evidence>
<dbReference type="STRING" id="1388766.A0A017RZN3"/>
<dbReference type="Proteomes" id="UP000019804">
    <property type="component" value="Unassembled WGS sequence"/>
</dbReference>
<feature type="domain" description="Glutathione S-transferase UstS-like C-terminal" evidence="2">
    <location>
        <begin position="115"/>
        <end position="251"/>
    </location>
</feature>
<proteinExistence type="predicted"/>
<dbReference type="SUPFAM" id="SSF47616">
    <property type="entry name" value="GST C-terminal domain-like"/>
    <property type="match status" value="1"/>
</dbReference>
<keyword evidence="3" id="KW-0808">Transferase</keyword>
<name>A0A017RZN3_ASPRC</name>
<gene>
    <name evidence="3" type="ORF">EURHEDRAFT_534586</name>
</gene>
<dbReference type="GO" id="GO:0016740">
    <property type="term" value="F:transferase activity"/>
    <property type="evidence" value="ECO:0007669"/>
    <property type="project" value="UniProtKB-KW"/>
</dbReference>
<reference evidence="4" key="1">
    <citation type="journal article" date="2014" name="Nat. Commun.">
        <title>Genomic adaptations of the halophilic Dead Sea filamentous fungus Eurotium rubrum.</title>
        <authorList>
            <person name="Kis-Papo T."/>
            <person name="Weig A.R."/>
            <person name="Riley R."/>
            <person name="Persoh D."/>
            <person name="Salamov A."/>
            <person name="Sun H."/>
            <person name="Lipzen A."/>
            <person name="Wasser S.P."/>
            <person name="Rambold G."/>
            <person name="Grigoriev I.V."/>
            <person name="Nevo E."/>
        </authorList>
    </citation>
    <scope>NUCLEOTIDE SEQUENCE [LARGE SCALE GENOMIC DNA]</scope>
    <source>
        <strain evidence="4">CBS 135680</strain>
    </source>
</reference>
<feature type="domain" description="GST N-terminal" evidence="1">
    <location>
        <begin position="23"/>
        <end position="105"/>
    </location>
</feature>
<dbReference type="GeneID" id="63702423"/>
<protein>
    <submittedName>
        <fullName evidence="3">Putative glutathione S-transferase</fullName>
    </submittedName>
</protein>
<dbReference type="InterPro" id="IPR054416">
    <property type="entry name" value="GST_UstS-like_C"/>
</dbReference>
<dbReference type="Gene3D" id="3.40.30.10">
    <property type="entry name" value="Glutaredoxin"/>
    <property type="match status" value="1"/>
</dbReference>
<dbReference type="HOGENOM" id="CLU_011226_4_2_1"/>
<organism evidence="3 4">
    <name type="scientific">Aspergillus ruber (strain CBS 135680)</name>
    <dbReference type="NCBI Taxonomy" id="1388766"/>
    <lineage>
        <taxon>Eukaryota</taxon>
        <taxon>Fungi</taxon>
        <taxon>Dikarya</taxon>
        <taxon>Ascomycota</taxon>
        <taxon>Pezizomycotina</taxon>
        <taxon>Eurotiomycetes</taxon>
        <taxon>Eurotiomycetidae</taxon>
        <taxon>Eurotiales</taxon>
        <taxon>Aspergillaceae</taxon>
        <taxon>Aspergillus</taxon>
        <taxon>Aspergillus subgen. Aspergillus</taxon>
    </lineage>
</organism>
<evidence type="ECO:0000259" key="1">
    <source>
        <dbReference type="Pfam" id="PF13417"/>
    </source>
</evidence>
<dbReference type="Gene3D" id="1.20.1050.10">
    <property type="match status" value="1"/>
</dbReference>
<dbReference type="RefSeq" id="XP_040633716.1">
    <property type="nucleotide sequence ID" value="XM_040787299.1"/>
</dbReference>
<dbReference type="SUPFAM" id="SSF52833">
    <property type="entry name" value="Thioredoxin-like"/>
    <property type="match status" value="1"/>
</dbReference>
<evidence type="ECO:0000313" key="3">
    <source>
        <dbReference type="EMBL" id="EYE90026.1"/>
    </source>
</evidence>
<sequence length="265" mass="30065">MAETPVHFFDVESKLPDNTKAWSFNTNKTRLVLNYKSIPYTQSFISYPEITPLLRSLQVTSYPEGPFAYTLPAIYHPPSVRATTGAMMDSLPIAHHLDRLYPERPLWPNGDASYALSLAVGKLVSNAVLKSLVLVIPQVPKILDKKGREYFIKTRSAMFGKPLSELRPSDPDVLRVTTESIRREVETLAQMLRGRYGKTGPFFEGETASYADFILMAYLAWTEKLDNQLWQELMGIGRGEIKALWDACLPWLYGQGQTTKWKISK</sequence>
<dbReference type="EMBL" id="KK088479">
    <property type="protein sequence ID" value="EYE90026.1"/>
    <property type="molecule type" value="Genomic_DNA"/>
</dbReference>
<dbReference type="Pfam" id="PF22041">
    <property type="entry name" value="GST_C_7"/>
    <property type="match status" value="1"/>
</dbReference>
<evidence type="ECO:0000313" key="4">
    <source>
        <dbReference type="Proteomes" id="UP000019804"/>
    </source>
</evidence>